<dbReference type="SMART" id="SM01043">
    <property type="entry name" value="BTAD"/>
    <property type="match status" value="1"/>
</dbReference>
<name>A0ABV6AWC8_9DEIO</name>
<evidence type="ECO:0000259" key="1">
    <source>
        <dbReference type="SMART" id="SM01043"/>
    </source>
</evidence>
<comment type="caution">
    <text evidence="2">The sequence shown here is derived from an EMBL/GenBank/DDBJ whole genome shotgun (WGS) entry which is preliminary data.</text>
</comment>
<keyword evidence="3" id="KW-1185">Reference proteome</keyword>
<dbReference type="EMBL" id="JBHLYR010000010">
    <property type="protein sequence ID" value="MFB9990926.1"/>
    <property type="molecule type" value="Genomic_DNA"/>
</dbReference>
<dbReference type="InterPro" id="IPR005158">
    <property type="entry name" value="BTAD"/>
</dbReference>
<gene>
    <name evidence="2" type="ORF">ACFFLM_02875</name>
</gene>
<dbReference type="InterPro" id="IPR011990">
    <property type="entry name" value="TPR-like_helical_dom_sf"/>
</dbReference>
<feature type="domain" description="Bacterial transcriptional activator" evidence="1">
    <location>
        <begin position="104"/>
        <end position="240"/>
    </location>
</feature>
<dbReference type="Pfam" id="PF03704">
    <property type="entry name" value="BTAD"/>
    <property type="match status" value="1"/>
</dbReference>
<organism evidence="2 3">
    <name type="scientific">Deinococcus oregonensis</name>
    <dbReference type="NCBI Taxonomy" id="1805970"/>
    <lineage>
        <taxon>Bacteria</taxon>
        <taxon>Thermotogati</taxon>
        <taxon>Deinococcota</taxon>
        <taxon>Deinococci</taxon>
        <taxon>Deinococcales</taxon>
        <taxon>Deinococcaceae</taxon>
        <taxon>Deinococcus</taxon>
    </lineage>
</organism>
<proteinExistence type="predicted"/>
<dbReference type="SUPFAM" id="SSF48452">
    <property type="entry name" value="TPR-like"/>
    <property type="match status" value="1"/>
</dbReference>
<dbReference type="InterPro" id="IPR036388">
    <property type="entry name" value="WH-like_DNA-bd_sf"/>
</dbReference>
<evidence type="ECO:0000313" key="3">
    <source>
        <dbReference type="Proteomes" id="UP001589733"/>
    </source>
</evidence>
<accession>A0ABV6AWC8</accession>
<dbReference type="Gene3D" id="1.10.10.10">
    <property type="entry name" value="Winged helix-like DNA-binding domain superfamily/Winged helix DNA-binding domain"/>
    <property type="match status" value="1"/>
</dbReference>
<dbReference type="Gene3D" id="1.25.40.10">
    <property type="entry name" value="Tetratricopeptide repeat domain"/>
    <property type="match status" value="1"/>
</dbReference>
<protein>
    <submittedName>
        <fullName evidence="2">BTAD domain-containing putative transcriptional regulator</fullName>
    </submittedName>
</protein>
<sequence length="257" mass="28247">MTLLSPPLPLPADSWTLRLLGPPTLRTPAGLPVALERKAAALLAYLAVEGAARRSSLITLLWPSTPEAAARNNLVHLLRKLAAMAGRPLLEGRETLSLAPDVRADIAAFVPTLSGTLGDLDTLGQSRLLSTCTFDDCPELDDWLRAERERMEEWYLLALREHAARLEQTGDYGAALICVRRLLNLDPFSEDAHQRLMRLHALTGNRHRAWLAFERLCALLRREFGVDPLPETAALAQSLRQTAPPQLLMSSGSLLSA</sequence>
<dbReference type="RefSeq" id="WP_380005357.1">
    <property type="nucleotide sequence ID" value="NZ_JBHLYR010000010.1"/>
</dbReference>
<dbReference type="PANTHER" id="PTHR35807">
    <property type="entry name" value="TRANSCRIPTIONAL REGULATOR REDD-RELATED"/>
    <property type="match status" value="1"/>
</dbReference>
<reference evidence="2 3" key="1">
    <citation type="submission" date="2024-09" db="EMBL/GenBank/DDBJ databases">
        <authorList>
            <person name="Sun Q."/>
            <person name="Mori K."/>
        </authorList>
    </citation>
    <scope>NUCLEOTIDE SEQUENCE [LARGE SCALE GENOMIC DNA]</scope>
    <source>
        <strain evidence="2 3">JCM 13503</strain>
    </source>
</reference>
<evidence type="ECO:0000313" key="2">
    <source>
        <dbReference type="EMBL" id="MFB9990926.1"/>
    </source>
</evidence>
<dbReference type="InterPro" id="IPR051677">
    <property type="entry name" value="AfsR-DnrI-RedD_regulator"/>
</dbReference>
<dbReference type="Proteomes" id="UP001589733">
    <property type="component" value="Unassembled WGS sequence"/>
</dbReference>